<organism evidence="2 3">
    <name type="scientific">Clostridium puniceum</name>
    <dbReference type="NCBI Taxonomy" id="29367"/>
    <lineage>
        <taxon>Bacteria</taxon>
        <taxon>Bacillati</taxon>
        <taxon>Bacillota</taxon>
        <taxon>Clostridia</taxon>
        <taxon>Eubacteriales</taxon>
        <taxon>Clostridiaceae</taxon>
        <taxon>Clostridium</taxon>
    </lineage>
</organism>
<accession>A0A1S8TX34</accession>
<proteinExistence type="predicted"/>
<feature type="domain" description="IrrE N-terminal-like" evidence="1">
    <location>
        <begin position="48"/>
        <end position="112"/>
    </location>
</feature>
<dbReference type="STRING" id="29367.CLPUN_03190"/>
<dbReference type="AlphaFoldDB" id="A0A1S8TX34"/>
<keyword evidence="3" id="KW-1185">Reference proteome</keyword>
<dbReference type="InterPro" id="IPR010359">
    <property type="entry name" value="IrrE_HExxH"/>
</dbReference>
<comment type="caution">
    <text evidence="2">The sequence shown here is derived from an EMBL/GenBank/DDBJ whole genome shotgun (WGS) entry which is preliminary data.</text>
</comment>
<protein>
    <recommendedName>
        <fullName evidence="1">IrrE N-terminal-like domain-containing protein</fullName>
    </recommendedName>
</protein>
<dbReference type="Gene3D" id="1.10.10.2910">
    <property type="match status" value="1"/>
</dbReference>
<reference evidence="2 3" key="1">
    <citation type="submission" date="2016-05" db="EMBL/GenBank/DDBJ databases">
        <title>Microbial solvent formation.</title>
        <authorList>
            <person name="Poehlein A."/>
            <person name="Montoya Solano J.D."/>
            <person name="Flitsch S."/>
            <person name="Krabben P."/>
            <person name="Duerre P."/>
            <person name="Daniel R."/>
        </authorList>
    </citation>
    <scope>NUCLEOTIDE SEQUENCE [LARGE SCALE GENOMIC DNA]</scope>
    <source>
        <strain evidence="2 3">DSM 2619</strain>
    </source>
</reference>
<sequence length="130" mass="15411">MTKTDVNMILTLNCRCSFEKSSYMDKLLKKWVKILKLKDWNIQLIEAEALDNSGNSYILFNDYKARITIKAELSQEEKEKTLIHELLHLVHRDEADLASDNLKDYNQTLYTRFHERNIEKVAQILYSISR</sequence>
<dbReference type="RefSeq" id="WP_077845631.1">
    <property type="nucleotide sequence ID" value="NZ_LZZM01000020.1"/>
</dbReference>
<evidence type="ECO:0000259" key="1">
    <source>
        <dbReference type="Pfam" id="PF06114"/>
    </source>
</evidence>
<evidence type="ECO:0000313" key="3">
    <source>
        <dbReference type="Proteomes" id="UP000190890"/>
    </source>
</evidence>
<gene>
    <name evidence="2" type="ORF">CLPUN_03190</name>
</gene>
<name>A0A1S8TX34_9CLOT</name>
<evidence type="ECO:0000313" key="2">
    <source>
        <dbReference type="EMBL" id="OOM82318.1"/>
    </source>
</evidence>
<dbReference type="OrthoDB" id="2140771at2"/>
<dbReference type="Proteomes" id="UP000190890">
    <property type="component" value="Unassembled WGS sequence"/>
</dbReference>
<dbReference type="Pfam" id="PF06114">
    <property type="entry name" value="Peptidase_M78"/>
    <property type="match status" value="1"/>
</dbReference>
<dbReference type="EMBL" id="LZZM01000020">
    <property type="protein sequence ID" value="OOM82318.1"/>
    <property type="molecule type" value="Genomic_DNA"/>
</dbReference>